<reference evidence="11" key="1">
    <citation type="journal article" date="2019" name="Int. J. Syst. Evol. Microbiol.">
        <title>The Global Catalogue of Microorganisms (GCM) 10K type strain sequencing project: providing services to taxonomists for standard genome sequencing and annotation.</title>
        <authorList>
            <consortium name="The Broad Institute Genomics Platform"/>
            <consortium name="The Broad Institute Genome Sequencing Center for Infectious Disease"/>
            <person name="Wu L."/>
            <person name="Ma J."/>
        </authorList>
    </citation>
    <scope>NUCLEOTIDE SEQUENCE [LARGE SCALE GENOMIC DNA]</scope>
    <source>
        <strain evidence="11">JCM 17983</strain>
    </source>
</reference>
<keyword evidence="4 6" id="KW-0238">DNA-binding</keyword>
<proteinExistence type="inferred from homology"/>
<evidence type="ECO:0000256" key="1">
    <source>
        <dbReference type="ARBA" id="ARBA00010641"/>
    </source>
</evidence>
<feature type="region of interest" description="Disordered" evidence="7">
    <location>
        <begin position="1"/>
        <end position="174"/>
    </location>
</feature>
<dbReference type="InterPro" id="IPR013324">
    <property type="entry name" value="RNA_pol_sigma_r3/r4-like"/>
</dbReference>
<dbReference type="Gene3D" id="1.10.10.10">
    <property type="entry name" value="Winged helix-like DNA-binding domain superfamily/Winged helix DNA-binding domain"/>
    <property type="match status" value="1"/>
</dbReference>
<comment type="similarity">
    <text evidence="1 6">Belongs to the sigma-70 factor family. ECF subfamily.</text>
</comment>
<protein>
    <recommendedName>
        <fullName evidence="6">RNA polymerase sigma factor</fullName>
    </recommendedName>
</protein>
<evidence type="ECO:0000256" key="2">
    <source>
        <dbReference type="ARBA" id="ARBA00023015"/>
    </source>
</evidence>
<organism evidence="10 11">
    <name type="scientific">Actinomycetospora straminea</name>
    <dbReference type="NCBI Taxonomy" id="663607"/>
    <lineage>
        <taxon>Bacteria</taxon>
        <taxon>Bacillati</taxon>
        <taxon>Actinomycetota</taxon>
        <taxon>Actinomycetes</taxon>
        <taxon>Pseudonocardiales</taxon>
        <taxon>Pseudonocardiaceae</taxon>
        <taxon>Actinomycetospora</taxon>
    </lineage>
</organism>
<dbReference type="InterPro" id="IPR036388">
    <property type="entry name" value="WH-like_DNA-bd_sf"/>
</dbReference>
<evidence type="ECO:0000256" key="7">
    <source>
        <dbReference type="SAM" id="MobiDB-lite"/>
    </source>
</evidence>
<keyword evidence="2 6" id="KW-0805">Transcription regulation</keyword>
<dbReference type="Gene3D" id="1.10.1740.10">
    <property type="match status" value="1"/>
</dbReference>
<dbReference type="Proteomes" id="UP001500457">
    <property type="component" value="Unassembled WGS sequence"/>
</dbReference>
<evidence type="ECO:0000313" key="10">
    <source>
        <dbReference type="EMBL" id="GAA4867187.1"/>
    </source>
</evidence>
<dbReference type="InterPro" id="IPR007627">
    <property type="entry name" value="RNA_pol_sigma70_r2"/>
</dbReference>
<dbReference type="InterPro" id="IPR013325">
    <property type="entry name" value="RNA_pol_sigma_r2"/>
</dbReference>
<feature type="compositionally biased region" description="Pro residues" evidence="7">
    <location>
        <begin position="80"/>
        <end position="97"/>
    </location>
</feature>
<dbReference type="SUPFAM" id="SSF88946">
    <property type="entry name" value="Sigma2 domain of RNA polymerase sigma factors"/>
    <property type="match status" value="1"/>
</dbReference>
<evidence type="ECO:0000256" key="3">
    <source>
        <dbReference type="ARBA" id="ARBA00023082"/>
    </source>
</evidence>
<gene>
    <name evidence="10" type="ORF">GCM10023203_14700</name>
</gene>
<keyword evidence="5 6" id="KW-0804">Transcription</keyword>
<dbReference type="PANTHER" id="PTHR43133:SF57">
    <property type="entry name" value="RNA POLYMERASE SIGMA-70 FACTOR"/>
    <property type="match status" value="1"/>
</dbReference>
<evidence type="ECO:0000259" key="8">
    <source>
        <dbReference type="Pfam" id="PF04542"/>
    </source>
</evidence>
<feature type="domain" description="RNA polymerase sigma factor 70 region 4 type 2" evidence="9">
    <location>
        <begin position="313"/>
        <end position="365"/>
    </location>
</feature>
<evidence type="ECO:0000256" key="5">
    <source>
        <dbReference type="ARBA" id="ARBA00023163"/>
    </source>
</evidence>
<keyword evidence="11" id="KW-1185">Reference proteome</keyword>
<evidence type="ECO:0000256" key="4">
    <source>
        <dbReference type="ARBA" id="ARBA00023125"/>
    </source>
</evidence>
<dbReference type="CDD" id="cd06171">
    <property type="entry name" value="Sigma70_r4"/>
    <property type="match status" value="1"/>
</dbReference>
<dbReference type="InterPro" id="IPR039425">
    <property type="entry name" value="RNA_pol_sigma-70-like"/>
</dbReference>
<dbReference type="PROSITE" id="PS01063">
    <property type="entry name" value="SIGMA70_ECF"/>
    <property type="match status" value="1"/>
</dbReference>
<dbReference type="Pfam" id="PF04542">
    <property type="entry name" value="Sigma70_r2"/>
    <property type="match status" value="1"/>
</dbReference>
<feature type="compositionally biased region" description="Pro residues" evidence="7">
    <location>
        <begin position="105"/>
        <end position="126"/>
    </location>
</feature>
<evidence type="ECO:0000256" key="6">
    <source>
        <dbReference type="RuleBase" id="RU000716"/>
    </source>
</evidence>
<dbReference type="NCBIfam" id="TIGR02937">
    <property type="entry name" value="sigma70-ECF"/>
    <property type="match status" value="1"/>
</dbReference>
<evidence type="ECO:0000259" key="9">
    <source>
        <dbReference type="Pfam" id="PF08281"/>
    </source>
</evidence>
<evidence type="ECO:0000313" key="11">
    <source>
        <dbReference type="Proteomes" id="UP001500457"/>
    </source>
</evidence>
<dbReference type="SUPFAM" id="SSF88659">
    <property type="entry name" value="Sigma3 and sigma4 domains of RNA polymerase sigma factors"/>
    <property type="match status" value="1"/>
</dbReference>
<keyword evidence="3 6" id="KW-0731">Sigma factor</keyword>
<sequence length="374" mass="39440">MAGSGGRPRGATGTDTPPEPLLDARVHGQANGYGPVAPPTAPVAYPAQRRREDTWPPPDQTPADDPPRRPGRPGRHPEGRPTPPSGLPRPDTLPPAAGPAGPAVPAAPPVPPAPRTGTGPLPPTAAPPDLAGPPDLAVPPVDPGVPTAAVPLHPPGDPHTGALPEESASAGTAVDEELADELADDLPDDGATAEGWALVRLAQDGDTQAFGELFDRYHDTVFRFVLFRLGDRPAAEDLTQETFVRAFRRIASVSYQGRDIGAWFVTIARNLVLDHVKSSRYRLEHSTPEVADVAPSSVRPSPETEVIAGATHAELLRCVARLGDDQQECIALRFLQGLSVAETAEIMGRNEGAVKALQHRAVRRLAQLLPEGLR</sequence>
<accession>A0ABP9E6H3</accession>
<dbReference type="InterPro" id="IPR000838">
    <property type="entry name" value="RNA_pol_sigma70_ECF_CS"/>
</dbReference>
<dbReference type="InterPro" id="IPR014284">
    <property type="entry name" value="RNA_pol_sigma-70_dom"/>
</dbReference>
<dbReference type="PANTHER" id="PTHR43133">
    <property type="entry name" value="RNA POLYMERASE ECF-TYPE SIGMA FACTO"/>
    <property type="match status" value="1"/>
</dbReference>
<feature type="domain" description="RNA polymerase sigma-70 region 2" evidence="8">
    <location>
        <begin position="213"/>
        <end position="280"/>
    </location>
</feature>
<dbReference type="Pfam" id="PF08281">
    <property type="entry name" value="Sigma70_r4_2"/>
    <property type="match status" value="1"/>
</dbReference>
<comment type="caution">
    <text evidence="10">The sequence shown here is derived from an EMBL/GenBank/DDBJ whole genome shotgun (WGS) entry which is preliminary data.</text>
</comment>
<name>A0ABP9E6H3_9PSEU</name>
<dbReference type="InterPro" id="IPR013249">
    <property type="entry name" value="RNA_pol_sigma70_r4_t2"/>
</dbReference>
<dbReference type="EMBL" id="BAABHQ010000002">
    <property type="protein sequence ID" value="GAA4867187.1"/>
    <property type="molecule type" value="Genomic_DNA"/>
</dbReference>